<dbReference type="InterPro" id="IPR002938">
    <property type="entry name" value="FAD-bd"/>
</dbReference>
<dbReference type="RefSeq" id="WP_039916161.1">
    <property type="nucleotide sequence ID" value="NZ_ANMG01000010.1"/>
</dbReference>
<keyword evidence="6" id="KW-1185">Reference proteome</keyword>
<name>A0ABX3JP34_9PSEU</name>
<dbReference type="SUPFAM" id="SSF51905">
    <property type="entry name" value="FAD/NAD(P)-binding domain"/>
    <property type="match status" value="1"/>
</dbReference>
<keyword evidence="3" id="KW-0274">FAD</keyword>
<keyword evidence="2" id="KW-0285">Flavoprotein</keyword>
<dbReference type="InterPro" id="IPR036188">
    <property type="entry name" value="FAD/NAD-bd_sf"/>
</dbReference>
<dbReference type="InterPro" id="IPR050641">
    <property type="entry name" value="RIFMO-like"/>
</dbReference>
<dbReference type="PANTHER" id="PTHR43004:SF19">
    <property type="entry name" value="BINDING MONOOXYGENASE, PUTATIVE (JCVI)-RELATED"/>
    <property type="match status" value="1"/>
</dbReference>
<dbReference type="EMBL" id="MUXN01000002">
    <property type="protein sequence ID" value="OOC08077.1"/>
    <property type="molecule type" value="Genomic_DNA"/>
</dbReference>
<evidence type="ECO:0000256" key="3">
    <source>
        <dbReference type="ARBA" id="ARBA00022827"/>
    </source>
</evidence>
<dbReference type="PANTHER" id="PTHR43004">
    <property type="entry name" value="TRK SYSTEM POTASSIUM UPTAKE PROTEIN"/>
    <property type="match status" value="1"/>
</dbReference>
<reference evidence="5 6" key="1">
    <citation type="submission" date="2017-02" db="EMBL/GenBank/DDBJ databases">
        <title>Amycolatopsis azurea DSM 43854 draft genome.</title>
        <authorList>
            <person name="Mayilraj S."/>
        </authorList>
    </citation>
    <scope>NUCLEOTIDE SEQUENCE [LARGE SCALE GENOMIC DNA]</scope>
    <source>
        <strain evidence="5 6">DSM 43854</strain>
    </source>
</reference>
<evidence type="ECO:0000256" key="1">
    <source>
        <dbReference type="ARBA" id="ARBA00001974"/>
    </source>
</evidence>
<comment type="cofactor">
    <cofactor evidence="1">
        <name>FAD</name>
        <dbReference type="ChEBI" id="CHEBI:57692"/>
    </cofactor>
</comment>
<evidence type="ECO:0000313" key="6">
    <source>
        <dbReference type="Proteomes" id="UP000188551"/>
    </source>
</evidence>
<dbReference type="Gene3D" id="3.50.50.60">
    <property type="entry name" value="FAD/NAD(P)-binding domain"/>
    <property type="match status" value="1"/>
</dbReference>
<dbReference type="Gene3D" id="3.30.9.10">
    <property type="entry name" value="D-Amino Acid Oxidase, subunit A, domain 2"/>
    <property type="match status" value="1"/>
</dbReference>
<evidence type="ECO:0000313" key="5">
    <source>
        <dbReference type="EMBL" id="OOC08077.1"/>
    </source>
</evidence>
<evidence type="ECO:0000259" key="4">
    <source>
        <dbReference type="Pfam" id="PF01494"/>
    </source>
</evidence>
<accession>A0ABX3JP34</accession>
<dbReference type="PRINTS" id="PR00420">
    <property type="entry name" value="RNGMNOXGNASE"/>
</dbReference>
<dbReference type="Proteomes" id="UP000188551">
    <property type="component" value="Unassembled WGS sequence"/>
</dbReference>
<dbReference type="Gene3D" id="3.40.30.120">
    <property type="match status" value="1"/>
</dbReference>
<dbReference type="Pfam" id="PF21274">
    <property type="entry name" value="Rng_hyd_C"/>
    <property type="match status" value="1"/>
</dbReference>
<comment type="caution">
    <text evidence="5">The sequence shown here is derived from an EMBL/GenBank/DDBJ whole genome shotgun (WGS) entry which is preliminary data.</text>
</comment>
<sequence>MDTYDSDVLIVGGSLVGLSSAAMLRHHGVSTILVESHTGMSKIPRLRLVNGRSMEIYRSLGLEPLIRENLSKLARFNQMARAESVAGQEIVRTDLEGLEESSRFSPTSHAPIDQHRLEPILYESAKKAGADLRFGTRLVSLGRHGDGVEATVSDQDGHVSRLRAKYLLACDGHRSTVRDLLGIASSGPGTLKRYATISADIAIDDLIGDRAIGAWFLANPAQGTVLLPHDRPGRWVLMVPYYDGERQNFPGITGIDDFDEATCVELVRSAVGAGDLPVSLVSLLPGGDRFVVDWDFGVSVADSFRSGRVFLLGDAAHLIPPSGGFGANVGIADAHNLAWKLGLVVGGAAHDRLLDSYERERRPVARLTAEAAVDRMDKRTSAGGADPGVAGNLAVVYGHHYRSAAVHPEEPGVPELLDPRNTGGLPGTRAPHLLVRPANGPVEMSTVDLFGRHFVLLAGSQGAAWTVAATQVSTALGLPIRTYLLGHDLHDLEDRWLSASGASEGGALLVRPDGVVGWRASGATDHPEAVLHDVMNTLLALDNAAALRNLEAS</sequence>
<gene>
    <name evidence="5" type="ORF">B0293_04160</name>
</gene>
<dbReference type="Pfam" id="PF01494">
    <property type="entry name" value="FAD_binding_3"/>
    <property type="match status" value="1"/>
</dbReference>
<feature type="domain" description="FAD-binding" evidence="4">
    <location>
        <begin position="6"/>
        <end position="370"/>
    </location>
</feature>
<organism evidence="5 6">
    <name type="scientific">Amycolatopsis azurea DSM 43854</name>
    <dbReference type="NCBI Taxonomy" id="1238180"/>
    <lineage>
        <taxon>Bacteria</taxon>
        <taxon>Bacillati</taxon>
        <taxon>Actinomycetota</taxon>
        <taxon>Actinomycetes</taxon>
        <taxon>Pseudonocardiales</taxon>
        <taxon>Pseudonocardiaceae</taxon>
        <taxon>Amycolatopsis</taxon>
    </lineage>
</organism>
<protein>
    <recommendedName>
        <fullName evidence="4">FAD-binding domain-containing protein</fullName>
    </recommendedName>
</protein>
<evidence type="ECO:0000256" key="2">
    <source>
        <dbReference type="ARBA" id="ARBA00022630"/>
    </source>
</evidence>
<proteinExistence type="predicted"/>